<proteinExistence type="predicted"/>
<protein>
    <submittedName>
        <fullName evidence="1">Uncharacterized protein</fullName>
    </submittedName>
</protein>
<reference evidence="2" key="1">
    <citation type="submission" date="2017-12" db="EMBL/GenBank/DDBJ databases">
        <title>FDA dAtabase for Regulatory Grade micrObial Sequences (FDA-ARGOS): Supporting development and validation of Infectious Disease Dx tests.</title>
        <authorList>
            <person name="Sichtig H."/>
            <person name="Tallon L."/>
            <person name="Sadzewicz L."/>
            <person name="Sengamalay N."/>
            <person name="Nagaraj S."/>
            <person name="Vavikolanu K."/>
            <person name="Aluvathingal J."/>
            <person name="Nadendla S."/>
            <person name="Pirone D.C."/>
            <person name="Hoffman M."/>
            <person name="Muruvanda T."/>
            <person name="Allard M."/>
            <person name="Evans P."/>
        </authorList>
    </citation>
    <scope>NUCLEOTIDE SEQUENCE [LARGE SCALE GENOMIC DNA]</scope>
    <source>
        <strain evidence="2">FDAARGOS_55</strain>
    </source>
</reference>
<evidence type="ECO:0000313" key="2">
    <source>
        <dbReference type="Proteomes" id="UP000236163"/>
    </source>
</evidence>
<organism evidence="1 2">
    <name type="scientific">Salmonella enterica subsp. houtenae serovar 50:g,z51:-</name>
    <dbReference type="NCBI Taxonomy" id="1173947"/>
    <lineage>
        <taxon>Bacteria</taxon>
        <taxon>Pseudomonadati</taxon>
        <taxon>Pseudomonadota</taxon>
        <taxon>Gammaproteobacteria</taxon>
        <taxon>Enterobacterales</taxon>
        <taxon>Enterobacteriaceae</taxon>
        <taxon>Salmonella</taxon>
    </lineage>
</organism>
<dbReference type="Proteomes" id="UP000236163">
    <property type="component" value="Unassembled WGS sequence"/>
</dbReference>
<sequence length="64" mass="6556">MLAEKGTTGNMRHVQLAGLGVPFCRMAAQAPYSAYDPLVGLLSEAPSGILSSVTHPISSGTLAL</sequence>
<name>A0A2K0JBD1_SALHO</name>
<dbReference type="AlphaFoldDB" id="A0A2K0JBD1"/>
<evidence type="ECO:0000313" key="1">
    <source>
        <dbReference type="EMBL" id="PNO32590.1"/>
    </source>
</evidence>
<comment type="caution">
    <text evidence="1">The sequence shown here is derived from an EMBL/GenBank/DDBJ whole genome shotgun (WGS) entry which is preliminary data.</text>
</comment>
<dbReference type="EMBL" id="JWSP02000004">
    <property type="protein sequence ID" value="PNO32590.1"/>
    <property type="molecule type" value="Genomic_DNA"/>
</dbReference>
<gene>
    <name evidence="1" type="ORF">RK55_004820</name>
</gene>
<dbReference type="STRING" id="523831.SEHO0A_04279"/>
<accession>A0A2K0JBD1</accession>